<protein>
    <submittedName>
        <fullName evidence="1">Uncharacterized protein</fullName>
    </submittedName>
</protein>
<dbReference type="AlphaFoldDB" id="A0A3A8AW42"/>
<evidence type="ECO:0000313" key="1">
    <source>
        <dbReference type="EMBL" id="RKF16523.1"/>
    </source>
</evidence>
<comment type="caution">
    <text evidence="1">The sequence shown here is derived from an EMBL/GenBank/DDBJ whole genome shotgun (WGS) entry which is preliminary data.</text>
</comment>
<proteinExistence type="predicted"/>
<organism evidence="1 2">
    <name type="scientific">Roseovarius spongiae</name>
    <dbReference type="NCBI Taxonomy" id="2320272"/>
    <lineage>
        <taxon>Bacteria</taxon>
        <taxon>Pseudomonadati</taxon>
        <taxon>Pseudomonadota</taxon>
        <taxon>Alphaproteobacteria</taxon>
        <taxon>Rhodobacterales</taxon>
        <taxon>Roseobacteraceae</taxon>
        <taxon>Roseovarius</taxon>
    </lineage>
</organism>
<keyword evidence="2" id="KW-1185">Reference proteome</keyword>
<reference evidence="1 2" key="1">
    <citation type="submission" date="2018-09" db="EMBL/GenBank/DDBJ databases">
        <title>Roseovarius spongiae sp. nov., isolated from a marine sponge.</title>
        <authorList>
            <person name="Zhuang L."/>
            <person name="Luo L."/>
        </authorList>
    </citation>
    <scope>NUCLEOTIDE SEQUENCE [LARGE SCALE GENOMIC DNA]</scope>
    <source>
        <strain evidence="1 2">HN-E21</strain>
    </source>
</reference>
<dbReference type="Proteomes" id="UP000281128">
    <property type="component" value="Unassembled WGS sequence"/>
</dbReference>
<evidence type="ECO:0000313" key="2">
    <source>
        <dbReference type="Proteomes" id="UP000281128"/>
    </source>
</evidence>
<dbReference type="EMBL" id="RAPE01000001">
    <property type="protein sequence ID" value="RKF16523.1"/>
    <property type="molecule type" value="Genomic_DNA"/>
</dbReference>
<name>A0A3A8AW42_9RHOB</name>
<sequence length="81" mass="9259">MLIFPERNFISYVYHACIIGGSDDPDLHVSIPNGNHSACFVKLDSIKHESCATSRLPDLWRYVRKDAEPSISPHTKRELYV</sequence>
<accession>A0A3A8AW42</accession>
<gene>
    <name evidence="1" type="ORF">D6850_02940</name>
</gene>